<proteinExistence type="predicted"/>
<protein>
    <submittedName>
        <fullName evidence="1">Uncharacterized protein</fullName>
    </submittedName>
</protein>
<evidence type="ECO:0000313" key="1">
    <source>
        <dbReference type="EMBL" id="ANY83618.1"/>
    </source>
</evidence>
<dbReference type="KEGG" id="moc:BB934_35790"/>
<sequence length="67" mass="6486">MLLLEECPLSPGWTGIGIKAGTGRTGGLTANETGATEIGIETGIVAAAGVTVTATTKPAAKETASAT</sequence>
<organism evidence="1">
    <name type="scientific">Microvirga ossetica</name>
    <dbReference type="NCBI Taxonomy" id="1882682"/>
    <lineage>
        <taxon>Bacteria</taxon>
        <taxon>Pseudomonadati</taxon>
        <taxon>Pseudomonadota</taxon>
        <taxon>Alphaproteobacteria</taxon>
        <taxon>Hyphomicrobiales</taxon>
        <taxon>Methylobacteriaceae</taxon>
        <taxon>Microvirga</taxon>
    </lineage>
</organism>
<geneLocation type="plasmid" evidence="1">
    <name>unnamed3</name>
</geneLocation>
<reference evidence="1" key="1">
    <citation type="submission" date="2016-07" db="EMBL/GenBank/DDBJ databases">
        <title>Microvirga ossetica sp. nov. a new species of rhizobia isolated from root nodules of the legume species Vicia alpestris Steven originated from North Ossetia region in the Caucasus.</title>
        <authorList>
            <person name="Safronova V.I."/>
            <person name="Kuznetsova I.G."/>
            <person name="Sazanova A.L."/>
            <person name="Belimov A."/>
            <person name="Andronov E."/>
            <person name="Osledkin Y.S."/>
            <person name="Onishchuk O.P."/>
            <person name="Kurchak O.N."/>
            <person name="Shaposhnikov A.I."/>
            <person name="Willems A."/>
            <person name="Tikhonovich I.A."/>
        </authorList>
    </citation>
    <scope>NUCLEOTIDE SEQUENCE [LARGE SCALE GENOMIC DNA]</scope>
    <source>
        <strain evidence="1">V5/3M</strain>
        <plasmid evidence="1">unnamed3</plasmid>
    </source>
</reference>
<keyword evidence="1" id="KW-0614">Plasmid</keyword>
<dbReference type="AlphaFoldDB" id="A0A1B2EUG7"/>
<name>A0A1B2EUG7_9HYPH</name>
<dbReference type="EMBL" id="CP016618">
    <property type="protein sequence ID" value="ANY83618.1"/>
    <property type="molecule type" value="Genomic_DNA"/>
</dbReference>
<accession>A0A1B2EUG7</accession>
<gene>
    <name evidence="1" type="ORF">BB934_35790</name>
</gene>